<keyword evidence="4" id="KW-0802">TPR repeat</keyword>
<proteinExistence type="predicted"/>
<dbReference type="EMBL" id="JAHRIO010020833">
    <property type="protein sequence ID" value="MEQ2165036.1"/>
    <property type="molecule type" value="Genomic_DNA"/>
</dbReference>
<gene>
    <name evidence="7" type="ORF">GOODEAATRI_012876</name>
</gene>
<name>A0ABV0N0X3_9TELE</name>
<evidence type="ECO:0000256" key="3">
    <source>
        <dbReference type="ARBA" id="ARBA00022737"/>
    </source>
</evidence>
<dbReference type="Proteomes" id="UP001476798">
    <property type="component" value="Unassembled WGS sequence"/>
</dbReference>
<comment type="caution">
    <text evidence="7">The sequence shown here is derived from an EMBL/GenBank/DDBJ whole genome shotgun (WGS) entry which is preliminary data.</text>
</comment>
<reference evidence="7 8" key="1">
    <citation type="submission" date="2021-06" db="EMBL/GenBank/DDBJ databases">
        <authorList>
            <person name="Palmer J.M."/>
        </authorList>
    </citation>
    <scope>NUCLEOTIDE SEQUENCE [LARGE SCALE GENOMIC DNA]</scope>
    <source>
        <strain evidence="7 8">GA_2019</strain>
        <tissue evidence="7">Muscle</tissue>
    </source>
</reference>
<feature type="coiled-coil region" evidence="5">
    <location>
        <begin position="46"/>
        <end position="73"/>
    </location>
</feature>
<evidence type="ECO:0000256" key="2">
    <source>
        <dbReference type="ARBA" id="ARBA00022490"/>
    </source>
</evidence>
<dbReference type="InterPro" id="IPR051982">
    <property type="entry name" value="CiliaryAsmbly_MitoImport"/>
</dbReference>
<sequence>MVQSGERNFQTFRWSLCQLSNIEEKSPPARRSCGLEQKKPPGMQEVLQLDANVQEAEKELEEVTVLLRQSLANTSQDKPRKTVPIKERIHLVPQVDGDEDMTDVPASESSCTRDNINLKPSSAYEFGQSLKAACCCGDTAAGAELLASTEPQLLPQYLSNQLDGHTISFIMKALDLHLLGKNPNLVYRHLHHLHTADRFSVVLMLLEKGERRYMTQLFEHLSAVESTEFTKGDVQNLANKYI</sequence>
<protein>
    <recommendedName>
        <fullName evidence="6">RNA-polymerase II-associated protein 3-like C-terminal domain-containing protein</fullName>
    </recommendedName>
</protein>
<dbReference type="PANTHER" id="PTHR45984:SF3">
    <property type="entry name" value="SPERM-ASSOCIATED ANTIGEN 1"/>
    <property type="match status" value="1"/>
</dbReference>
<evidence type="ECO:0000259" key="6">
    <source>
        <dbReference type="Pfam" id="PF13877"/>
    </source>
</evidence>
<keyword evidence="5" id="KW-0175">Coiled coil</keyword>
<keyword evidence="3" id="KW-0677">Repeat</keyword>
<dbReference type="Pfam" id="PF13877">
    <property type="entry name" value="RPAP3_C"/>
    <property type="match status" value="1"/>
</dbReference>
<evidence type="ECO:0000256" key="4">
    <source>
        <dbReference type="ARBA" id="ARBA00022803"/>
    </source>
</evidence>
<evidence type="ECO:0000256" key="1">
    <source>
        <dbReference type="ARBA" id="ARBA00004496"/>
    </source>
</evidence>
<keyword evidence="8" id="KW-1185">Reference proteome</keyword>
<dbReference type="InterPro" id="IPR025986">
    <property type="entry name" value="RPAP3-like_C"/>
</dbReference>
<evidence type="ECO:0000313" key="8">
    <source>
        <dbReference type="Proteomes" id="UP001476798"/>
    </source>
</evidence>
<accession>A0ABV0N0X3</accession>
<dbReference type="PANTHER" id="PTHR45984">
    <property type="entry name" value="RNA (RNA) POLYMERASE II ASSOCIATED PROTEIN HOMOLOG"/>
    <property type="match status" value="1"/>
</dbReference>
<evidence type="ECO:0000256" key="5">
    <source>
        <dbReference type="SAM" id="Coils"/>
    </source>
</evidence>
<feature type="domain" description="RNA-polymerase II-associated protein 3-like C-terminal" evidence="6">
    <location>
        <begin position="119"/>
        <end position="211"/>
    </location>
</feature>
<evidence type="ECO:0000313" key="7">
    <source>
        <dbReference type="EMBL" id="MEQ2165036.1"/>
    </source>
</evidence>
<keyword evidence="2" id="KW-0963">Cytoplasm</keyword>
<organism evidence="7 8">
    <name type="scientific">Goodea atripinnis</name>
    <dbReference type="NCBI Taxonomy" id="208336"/>
    <lineage>
        <taxon>Eukaryota</taxon>
        <taxon>Metazoa</taxon>
        <taxon>Chordata</taxon>
        <taxon>Craniata</taxon>
        <taxon>Vertebrata</taxon>
        <taxon>Euteleostomi</taxon>
        <taxon>Actinopterygii</taxon>
        <taxon>Neopterygii</taxon>
        <taxon>Teleostei</taxon>
        <taxon>Neoteleostei</taxon>
        <taxon>Acanthomorphata</taxon>
        <taxon>Ovalentaria</taxon>
        <taxon>Atherinomorphae</taxon>
        <taxon>Cyprinodontiformes</taxon>
        <taxon>Goodeidae</taxon>
        <taxon>Goodea</taxon>
    </lineage>
</organism>
<comment type="subcellular location">
    <subcellularLocation>
        <location evidence="1">Cytoplasm</location>
    </subcellularLocation>
</comment>